<dbReference type="EMBL" id="LDSN01000080">
    <property type="protein sequence ID" value="KTT14771.1"/>
    <property type="molecule type" value="Genomic_DNA"/>
</dbReference>
<proteinExistence type="predicted"/>
<dbReference type="RefSeq" id="WP_058639898.1">
    <property type="nucleotide sequence ID" value="NZ_LDSN01000080.1"/>
</dbReference>
<protein>
    <submittedName>
        <fullName evidence="1">Uncharacterized protein</fullName>
    </submittedName>
</protein>
<dbReference type="Proteomes" id="UP000071644">
    <property type="component" value="Unassembled WGS sequence"/>
</dbReference>
<gene>
    <name evidence="1" type="ORF">NS96R_20555</name>
</gene>
<dbReference type="AlphaFoldDB" id="A0AAJ0PD67"/>
<reference evidence="1 2" key="1">
    <citation type="journal article" date="2016" name="Front. Microbiol.">
        <title>Genomic Resource of Rice Seed Associated Bacteria.</title>
        <authorList>
            <person name="Midha S."/>
            <person name="Bansal K."/>
            <person name="Sharma S."/>
            <person name="Kumar N."/>
            <person name="Patil P.P."/>
            <person name="Chaudhry V."/>
            <person name="Patil P.B."/>
        </authorList>
    </citation>
    <scope>NUCLEOTIDE SEQUENCE [LARGE SCALE GENOMIC DNA]</scope>
    <source>
        <strain evidence="1 2">NS96</strain>
    </source>
</reference>
<name>A0AAJ0PD67_9PSED</name>
<accession>A0AAJ0PD67</accession>
<sequence length="219" mass="24248">MTSMGTRAAGTGVAASTARLALGVARLGSGPIGWTLIALELSYQVIRTWNEKNTEERKVTDWIARSIWGTGIHQNRIFSNEVLSPFTSEEEIIGFYYFFMKPHIETDTAVLRTIGSLTIPVWGAVNRANHGSQLPADARTVTVALPGWQPQVSAYTITQHNEFKFTGIQKTLDDPDLVQVRDGVGYISYPTDTLGGNIEVKYWPNAFAEPNQVLEMEKT</sequence>
<evidence type="ECO:0000313" key="2">
    <source>
        <dbReference type="Proteomes" id="UP000071644"/>
    </source>
</evidence>
<organism evidence="1 2">
    <name type="scientific">Pseudomonas parafulva</name>
    <dbReference type="NCBI Taxonomy" id="157782"/>
    <lineage>
        <taxon>Bacteria</taxon>
        <taxon>Pseudomonadati</taxon>
        <taxon>Pseudomonadota</taxon>
        <taxon>Gammaproteobacteria</taxon>
        <taxon>Pseudomonadales</taxon>
        <taxon>Pseudomonadaceae</taxon>
        <taxon>Pseudomonas</taxon>
    </lineage>
</organism>
<comment type="caution">
    <text evidence="1">The sequence shown here is derived from an EMBL/GenBank/DDBJ whole genome shotgun (WGS) entry which is preliminary data.</text>
</comment>
<evidence type="ECO:0000313" key="1">
    <source>
        <dbReference type="EMBL" id="KTT14771.1"/>
    </source>
</evidence>